<comment type="caution">
    <text evidence="2">The sequence shown here is derived from an EMBL/GenBank/DDBJ whole genome shotgun (WGS) entry which is preliminary data.</text>
</comment>
<accession>A0A3A1P154</accession>
<evidence type="ECO:0000313" key="3">
    <source>
        <dbReference type="Proteomes" id="UP000265366"/>
    </source>
</evidence>
<dbReference type="EMBL" id="QXFM01000117">
    <property type="protein sequence ID" value="RIV82653.1"/>
    <property type="molecule type" value="Genomic_DNA"/>
</dbReference>
<reference evidence="2 3" key="1">
    <citation type="submission" date="2018-08" db="EMBL/GenBank/DDBJ databases">
        <title>Erythrobacter zhengii sp.nov., a bacterium isolated from deep-sea sediment.</title>
        <authorList>
            <person name="Fang C."/>
            <person name="Wu Y.-H."/>
            <person name="Sun C."/>
            <person name="Wang H."/>
            <person name="Cheng H."/>
            <person name="Meng F.-X."/>
            <person name="Wang C.-S."/>
            <person name="Xu X.-W."/>
        </authorList>
    </citation>
    <scope>NUCLEOTIDE SEQUENCE [LARGE SCALE GENOMIC DNA]</scope>
    <source>
        <strain evidence="2 3">CCTCC AB 2015396</strain>
    </source>
</reference>
<evidence type="ECO:0000313" key="2">
    <source>
        <dbReference type="EMBL" id="RIV82653.1"/>
    </source>
</evidence>
<sequence>MITKLRCEDTMKLKFPKRSKTHLTETESWRVLDSIAPKDWIVREVTERDYGIDAYIELVDKNDEVTGQLMSAQLKGVGSITWKKGNGGQQLAASPQIKTSTAAYWHGLPVPVFLLVADLAAKDIHFVAVKELIRGDFEKLETQGSMTFPLSASLSLKSSDGPKLFRWLYARERLQPEFAFHITNLISQMDTFADFIRMNQNRDSFMEVEAERHLQFRALYESCRMASLYLESEWPLEELIELYRMDRRDWKGDWVLLHEKTLDYALQKLQVLFPALVRKALKLVSETEAGYWMATDRVFFSLCSNGELNMRLKQFEGEIGH</sequence>
<dbReference type="OrthoDB" id="789223at2"/>
<organism evidence="2 3">
    <name type="scientific">Aurantiacibacter xanthus</name>
    <dbReference type="NCBI Taxonomy" id="1784712"/>
    <lineage>
        <taxon>Bacteria</taxon>
        <taxon>Pseudomonadati</taxon>
        <taxon>Pseudomonadota</taxon>
        <taxon>Alphaproteobacteria</taxon>
        <taxon>Sphingomonadales</taxon>
        <taxon>Erythrobacteraceae</taxon>
        <taxon>Aurantiacibacter</taxon>
    </lineage>
</organism>
<proteinExistence type="predicted"/>
<dbReference type="InterPro" id="IPR025375">
    <property type="entry name" value="DUF4365"/>
</dbReference>
<feature type="domain" description="DUF4365" evidence="1">
    <location>
        <begin position="27"/>
        <end position="135"/>
    </location>
</feature>
<name>A0A3A1P154_9SPHN</name>
<protein>
    <submittedName>
        <fullName evidence="2">DUF4365 domain-containing protein</fullName>
    </submittedName>
</protein>
<dbReference type="AlphaFoldDB" id="A0A3A1P154"/>
<keyword evidence="3" id="KW-1185">Reference proteome</keyword>
<evidence type="ECO:0000259" key="1">
    <source>
        <dbReference type="Pfam" id="PF14280"/>
    </source>
</evidence>
<dbReference type="Pfam" id="PF14280">
    <property type="entry name" value="DUF4365"/>
    <property type="match status" value="1"/>
</dbReference>
<gene>
    <name evidence="2" type="ORF">D2V17_15180</name>
</gene>
<dbReference type="Proteomes" id="UP000265366">
    <property type="component" value="Unassembled WGS sequence"/>
</dbReference>